<dbReference type="PANTHER" id="PTHR35603">
    <property type="match status" value="1"/>
</dbReference>
<feature type="chain" id="PRO_5027981797" description="Glycine zipper 2TM domain-containing protein" evidence="3">
    <location>
        <begin position="27"/>
        <end position="163"/>
    </location>
</feature>
<keyword evidence="2" id="KW-0472">Membrane</keyword>
<feature type="domain" description="Glycine zipper 2TM" evidence="4">
    <location>
        <begin position="42"/>
        <end position="80"/>
    </location>
</feature>
<dbReference type="InterPro" id="IPR008816">
    <property type="entry name" value="Gly_zipper_2TM_dom"/>
</dbReference>
<dbReference type="EMBL" id="CACVAY010000038">
    <property type="protein sequence ID" value="CAA6808921.1"/>
    <property type="molecule type" value="Genomic_DNA"/>
</dbReference>
<dbReference type="Pfam" id="PF05433">
    <property type="entry name" value="Rick_17kDa_Anti"/>
    <property type="match status" value="1"/>
</dbReference>
<sequence>MTNIFKKALITTSIAASLLLTGCASNGSGGSVGGLSNEQASVLAGSVIGGVIGKQMGKGSGNTVATIAGAVIGGYIGGMMSNNSRQRTNYALDNVPNNQSQTWVEPQTNHQYTVTPTKTYNTNNNGQQSVCRDYTMDAYIDGRLEQIKGRACRNANGQWVNVQ</sequence>
<keyword evidence="3" id="KW-0732">Signal</keyword>
<evidence type="ECO:0000256" key="2">
    <source>
        <dbReference type="ARBA" id="ARBA00023136"/>
    </source>
</evidence>
<proteinExistence type="predicted"/>
<feature type="signal peptide" evidence="3">
    <location>
        <begin position="1"/>
        <end position="26"/>
    </location>
</feature>
<accession>A0A6S6ST28</accession>
<dbReference type="PANTHER" id="PTHR35603:SF2">
    <property type="entry name" value="OUTER MEMBRANE LIPOPROTEIN"/>
    <property type="match status" value="1"/>
</dbReference>
<reference evidence="5" key="1">
    <citation type="submission" date="2020-01" db="EMBL/GenBank/DDBJ databases">
        <authorList>
            <person name="Meier V. D."/>
            <person name="Meier V D."/>
        </authorList>
    </citation>
    <scope>NUCLEOTIDE SEQUENCE</scope>
    <source>
        <strain evidence="5">HLG_WM_MAG_07</strain>
    </source>
</reference>
<evidence type="ECO:0000256" key="1">
    <source>
        <dbReference type="ARBA" id="ARBA00004370"/>
    </source>
</evidence>
<dbReference type="InterPro" id="IPR051407">
    <property type="entry name" value="Bact_OM_lipoprot/Surf_antigen"/>
</dbReference>
<dbReference type="PROSITE" id="PS51257">
    <property type="entry name" value="PROKAR_LIPOPROTEIN"/>
    <property type="match status" value="1"/>
</dbReference>
<comment type="subcellular location">
    <subcellularLocation>
        <location evidence="1">Membrane</location>
    </subcellularLocation>
</comment>
<name>A0A6S6ST28_9GAMM</name>
<gene>
    <name evidence="5" type="ORF">HELGO_WM12874</name>
</gene>
<dbReference type="GO" id="GO:0019867">
    <property type="term" value="C:outer membrane"/>
    <property type="evidence" value="ECO:0007669"/>
    <property type="project" value="InterPro"/>
</dbReference>
<evidence type="ECO:0000259" key="4">
    <source>
        <dbReference type="Pfam" id="PF05433"/>
    </source>
</evidence>
<evidence type="ECO:0000256" key="3">
    <source>
        <dbReference type="SAM" id="SignalP"/>
    </source>
</evidence>
<evidence type="ECO:0000313" key="5">
    <source>
        <dbReference type="EMBL" id="CAA6808921.1"/>
    </source>
</evidence>
<protein>
    <recommendedName>
        <fullName evidence="4">Glycine zipper 2TM domain-containing protein</fullName>
    </recommendedName>
</protein>
<dbReference type="AlphaFoldDB" id="A0A6S6ST28"/>
<organism evidence="5">
    <name type="scientific">uncultured Thiotrichaceae bacterium</name>
    <dbReference type="NCBI Taxonomy" id="298394"/>
    <lineage>
        <taxon>Bacteria</taxon>
        <taxon>Pseudomonadati</taxon>
        <taxon>Pseudomonadota</taxon>
        <taxon>Gammaproteobacteria</taxon>
        <taxon>Thiotrichales</taxon>
        <taxon>Thiotrichaceae</taxon>
        <taxon>environmental samples</taxon>
    </lineage>
</organism>